<evidence type="ECO:0000313" key="3">
    <source>
        <dbReference type="Proteomes" id="UP000182235"/>
    </source>
</evidence>
<feature type="compositionally biased region" description="Low complexity" evidence="1">
    <location>
        <begin position="1"/>
        <end position="19"/>
    </location>
</feature>
<proteinExistence type="predicted"/>
<comment type="caution">
    <text evidence="2">The sequence shown here is derived from an EMBL/GenBank/DDBJ whole genome shotgun (WGS) entry which is preliminary data.</text>
</comment>
<evidence type="ECO:0000256" key="1">
    <source>
        <dbReference type="SAM" id="MobiDB-lite"/>
    </source>
</evidence>
<dbReference type="VEuPathDB" id="FungiDB:AJ78_06175"/>
<gene>
    <name evidence="2" type="ORF">AJ78_06175</name>
</gene>
<dbReference type="Pfam" id="PF10306">
    <property type="entry name" value="FLILHELTA"/>
    <property type="match status" value="1"/>
</dbReference>
<feature type="compositionally biased region" description="Pro residues" evidence="1">
    <location>
        <begin position="31"/>
        <end position="49"/>
    </location>
</feature>
<dbReference type="PANTHER" id="PTHR28002:SF1">
    <property type="entry name" value="MIOREX COMPLEX COMPONENT 11"/>
    <property type="match status" value="1"/>
</dbReference>
<accession>A0A1J9PZP0</accession>
<keyword evidence="3" id="KW-1185">Reference proteome</keyword>
<sequence length="232" mass="25088">MHPRRSPLLIRTLRIPLRTPSHKPASHRPFSTPPAAPPPRQRPSTPPQPHSNSSRLRSRLQTFNNRAPRFLRSYTTPLLNAPVTHVTSFLILHEITAVVPLLGLTGAFHYWGWIPALGDGTVDEGVKKFGRWLRKKGWVEQGAEMQAEAEVEMGIGMGPTTAAGGGTGGLGGIADTDKGVQLILEFATAYAITKAMLPVRIMLSVWATPWFARGVVGPVGRGVGRVFGKNGG</sequence>
<feature type="region of interest" description="Disordered" evidence="1">
    <location>
        <begin position="1"/>
        <end position="57"/>
    </location>
</feature>
<dbReference type="InterPro" id="IPR018811">
    <property type="entry name" value="MRX11"/>
</dbReference>
<protein>
    <submittedName>
        <fullName evidence="2">Uncharacterized protein</fullName>
    </submittedName>
</protein>
<dbReference type="Proteomes" id="UP000182235">
    <property type="component" value="Unassembled WGS sequence"/>
</dbReference>
<dbReference type="AlphaFoldDB" id="A0A1J9PZP0"/>
<dbReference type="PANTHER" id="PTHR28002">
    <property type="entry name" value="MIOREX COMPLEX COMPONENT 11"/>
    <property type="match status" value="1"/>
</dbReference>
<dbReference type="OrthoDB" id="5580261at2759"/>
<reference evidence="2 3" key="1">
    <citation type="submission" date="2015-07" db="EMBL/GenBank/DDBJ databases">
        <title>Emmonsia species relationships and genome sequence.</title>
        <authorList>
            <consortium name="The Broad Institute Genomics Platform"/>
            <person name="Cuomo C.A."/>
            <person name="Munoz J.F."/>
            <person name="Imamovic A."/>
            <person name="Priest M.E."/>
            <person name="Young S."/>
            <person name="Clay O.K."/>
            <person name="McEwen J.G."/>
        </authorList>
    </citation>
    <scope>NUCLEOTIDE SEQUENCE [LARGE SCALE GENOMIC DNA]</scope>
    <source>
        <strain evidence="2 3">UAMH 9510</strain>
    </source>
</reference>
<organism evidence="2 3">
    <name type="scientific">Emergomyces pasteurianus Ep9510</name>
    <dbReference type="NCBI Taxonomy" id="1447872"/>
    <lineage>
        <taxon>Eukaryota</taxon>
        <taxon>Fungi</taxon>
        <taxon>Dikarya</taxon>
        <taxon>Ascomycota</taxon>
        <taxon>Pezizomycotina</taxon>
        <taxon>Eurotiomycetes</taxon>
        <taxon>Eurotiomycetidae</taxon>
        <taxon>Onygenales</taxon>
        <taxon>Ajellomycetaceae</taxon>
        <taxon>Emergomyces</taxon>
    </lineage>
</organism>
<dbReference type="EMBL" id="LGRN01000307">
    <property type="protein sequence ID" value="OJD13363.1"/>
    <property type="molecule type" value="Genomic_DNA"/>
</dbReference>
<evidence type="ECO:0000313" key="2">
    <source>
        <dbReference type="EMBL" id="OJD13363.1"/>
    </source>
</evidence>
<dbReference type="GO" id="GO:0005739">
    <property type="term" value="C:mitochondrion"/>
    <property type="evidence" value="ECO:0007669"/>
    <property type="project" value="TreeGrafter"/>
</dbReference>
<name>A0A1J9PZP0_9EURO</name>